<evidence type="ECO:0000313" key="1">
    <source>
        <dbReference type="EMBL" id="QJA60995.1"/>
    </source>
</evidence>
<gene>
    <name evidence="2" type="ORF">MM415A00400_0020</name>
    <name evidence="1" type="ORF">MM415B01011_0030</name>
</gene>
<organism evidence="2">
    <name type="scientific">viral metagenome</name>
    <dbReference type="NCBI Taxonomy" id="1070528"/>
    <lineage>
        <taxon>unclassified sequences</taxon>
        <taxon>metagenomes</taxon>
        <taxon>organismal metagenomes</taxon>
    </lineage>
</organism>
<protein>
    <submittedName>
        <fullName evidence="2">Uncharacterized protein</fullName>
    </submittedName>
</protein>
<dbReference type="EMBL" id="MT142490">
    <property type="protein sequence ID" value="QJA82547.1"/>
    <property type="molecule type" value="Genomic_DNA"/>
</dbReference>
<sequence length="252" mass="25708">MPSRVSRLKERFKSAVIMKSDLSVAGSALMGDSTSGTTFSASGRQTMGGAARVQRDLFIPVQQFTVGQGEGEAQGAVLMATCIWLDVTGSILAHGSGSLMTLDALTACSIAASPRYAFATVPMPTDADTSGCIYPYIDYTSHDTFDTAGSSFGFHTAAAYLRRGTYNSTAYAVRTAACVVTAASYGAAASGLFAVASLPALPSFGASDQMLLVGVGFSDSPVNASAAQDAGSAAAILGVRLRYTACALGKAV</sequence>
<name>A0A6M3KKQ2_9ZZZZ</name>
<dbReference type="AlphaFoldDB" id="A0A6M3KKQ2"/>
<reference evidence="2" key="1">
    <citation type="submission" date="2020-03" db="EMBL/GenBank/DDBJ databases">
        <title>The deep terrestrial virosphere.</title>
        <authorList>
            <person name="Holmfeldt K."/>
            <person name="Nilsson E."/>
            <person name="Simone D."/>
            <person name="Lopez-Fernandez M."/>
            <person name="Wu X."/>
            <person name="de Brujin I."/>
            <person name="Lundin D."/>
            <person name="Andersson A."/>
            <person name="Bertilsson S."/>
            <person name="Dopson M."/>
        </authorList>
    </citation>
    <scope>NUCLEOTIDE SEQUENCE</scope>
    <source>
        <strain evidence="2">MM415A00400</strain>
        <strain evidence="1">MM415B01011</strain>
    </source>
</reference>
<proteinExistence type="predicted"/>
<accession>A0A6M3KKQ2</accession>
<evidence type="ECO:0000313" key="2">
    <source>
        <dbReference type="EMBL" id="QJA82547.1"/>
    </source>
</evidence>
<dbReference type="EMBL" id="MT141427">
    <property type="protein sequence ID" value="QJA60995.1"/>
    <property type="molecule type" value="Genomic_DNA"/>
</dbReference>